<reference evidence="6" key="1">
    <citation type="journal article" date="2012" name="Nat. Biotechnol.">
        <title>Reference genome sequence of the model plant Setaria.</title>
        <authorList>
            <person name="Bennetzen J.L."/>
            <person name="Schmutz J."/>
            <person name="Wang H."/>
            <person name="Percifield R."/>
            <person name="Hawkins J."/>
            <person name="Pontaroli A.C."/>
            <person name="Estep M."/>
            <person name="Feng L."/>
            <person name="Vaughn J.N."/>
            <person name="Grimwood J."/>
            <person name="Jenkins J."/>
            <person name="Barry K."/>
            <person name="Lindquist E."/>
            <person name="Hellsten U."/>
            <person name="Deshpande S."/>
            <person name="Wang X."/>
            <person name="Wu X."/>
            <person name="Mitros T."/>
            <person name="Triplett J."/>
            <person name="Yang X."/>
            <person name="Ye C.Y."/>
            <person name="Mauro-Herrera M."/>
            <person name="Wang L."/>
            <person name="Li P."/>
            <person name="Sharma M."/>
            <person name="Sharma R."/>
            <person name="Ronald P.C."/>
            <person name="Panaud O."/>
            <person name="Kellogg E.A."/>
            <person name="Brutnell T.P."/>
            <person name="Doust A.N."/>
            <person name="Tuskan G.A."/>
            <person name="Rokhsar D."/>
            <person name="Devos K.M."/>
        </authorList>
    </citation>
    <scope>NUCLEOTIDE SEQUENCE [LARGE SCALE GENOMIC DNA]</scope>
    <source>
        <strain evidence="6">Yugu1</strain>
    </source>
</reference>
<evidence type="ECO:0000313" key="6">
    <source>
        <dbReference type="EMBL" id="RCV18505.1"/>
    </source>
</evidence>
<evidence type="ECO:0000256" key="1">
    <source>
        <dbReference type="ARBA" id="ARBA00022723"/>
    </source>
</evidence>
<sequence>MTATGFEYKQHMGYMHYVSKSDADAPVPPAVPVPDCSCGVLAEVKQSRHPKTAGRAFYVWKWKFDPMSVAPCNFFQWVDEPDKYDPRIHLFLYDSTSLNHIISLGEEKQEATYRLVMDPPMCKCRVAAKLMRPNLGVPPKFTPFFRCSLTTHPTEEKVREFETGKVPWPCVSSPSDRCKCGILETQGVVPFELRYGLFVAMHMASNG</sequence>
<dbReference type="PANTHER" id="PTHR48127:SF1">
    <property type="entry name" value="ZINC FINGER GRF-TYPE DOMAIN-CONTAINING PROTEIN"/>
    <property type="match status" value="1"/>
</dbReference>
<name>A0A368QKK6_SETIT</name>
<evidence type="ECO:0000259" key="5">
    <source>
        <dbReference type="PROSITE" id="PS51999"/>
    </source>
</evidence>
<gene>
    <name evidence="6" type="ORF">SETIT_3G306300v2</name>
</gene>
<protein>
    <recommendedName>
        <fullName evidence="5">GRF-type domain-containing protein</fullName>
    </recommendedName>
</protein>
<feature type="domain" description="GRF-type" evidence="5">
    <location>
        <begin position="36"/>
        <end position="81"/>
    </location>
</feature>
<proteinExistence type="predicted"/>
<dbReference type="PROSITE" id="PS51999">
    <property type="entry name" value="ZF_GRF"/>
    <property type="match status" value="1"/>
</dbReference>
<evidence type="ECO:0000256" key="2">
    <source>
        <dbReference type="ARBA" id="ARBA00022771"/>
    </source>
</evidence>
<dbReference type="AlphaFoldDB" id="A0A368QKK6"/>
<dbReference type="GO" id="GO:0008270">
    <property type="term" value="F:zinc ion binding"/>
    <property type="evidence" value="ECO:0007669"/>
    <property type="project" value="UniProtKB-KW"/>
</dbReference>
<evidence type="ECO:0000256" key="3">
    <source>
        <dbReference type="ARBA" id="ARBA00022833"/>
    </source>
</evidence>
<accession>A0A368QKK6</accession>
<organism evidence="6">
    <name type="scientific">Setaria italica</name>
    <name type="common">Foxtail millet</name>
    <name type="synonym">Panicum italicum</name>
    <dbReference type="NCBI Taxonomy" id="4555"/>
    <lineage>
        <taxon>Eukaryota</taxon>
        <taxon>Viridiplantae</taxon>
        <taxon>Streptophyta</taxon>
        <taxon>Embryophyta</taxon>
        <taxon>Tracheophyta</taxon>
        <taxon>Spermatophyta</taxon>
        <taxon>Magnoliopsida</taxon>
        <taxon>Liliopsida</taxon>
        <taxon>Poales</taxon>
        <taxon>Poaceae</taxon>
        <taxon>PACMAD clade</taxon>
        <taxon>Panicoideae</taxon>
        <taxon>Panicodae</taxon>
        <taxon>Paniceae</taxon>
        <taxon>Cenchrinae</taxon>
        <taxon>Setaria</taxon>
    </lineage>
</organism>
<evidence type="ECO:0000256" key="4">
    <source>
        <dbReference type="PROSITE-ProRule" id="PRU01343"/>
    </source>
</evidence>
<keyword evidence="3" id="KW-0862">Zinc</keyword>
<dbReference type="EMBL" id="CM003530">
    <property type="protein sequence ID" value="RCV18505.1"/>
    <property type="molecule type" value="Genomic_DNA"/>
</dbReference>
<dbReference type="Pfam" id="PF06839">
    <property type="entry name" value="Zn_ribbon_GRF"/>
    <property type="match status" value="1"/>
</dbReference>
<keyword evidence="2 4" id="KW-0863">Zinc-finger</keyword>
<dbReference type="InterPro" id="IPR010666">
    <property type="entry name" value="Znf_GRF"/>
</dbReference>
<reference evidence="6" key="2">
    <citation type="submission" date="2015-07" db="EMBL/GenBank/DDBJ databases">
        <authorList>
            <person name="Noorani M."/>
        </authorList>
    </citation>
    <scope>NUCLEOTIDE SEQUENCE</scope>
    <source>
        <strain evidence="6">Yugu1</strain>
    </source>
</reference>
<dbReference type="OrthoDB" id="678732at2759"/>
<keyword evidence="1" id="KW-0479">Metal-binding</keyword>
<dbReference type="PANTHER" id="PTHR48127">
    <property type="entry name" value="GRF-TYPE DOMAIN-CONTAINING PROTEIN"/>
    <property type="match status" value="1"/>
</dbReference>